<protein>
    <submittedName>
        <fullName evidence="2">Hypothetical_protein</fullName>
    </submittedName>
</protein>
<dbReference type="AlphaFoldDB" id="A0AA86U0I8"/>
<gene>
    <name evidence="1" type="ORF">HINF_LOCUS24765</name>
    <name evidence="2" type="ORF">HINF_LOCUS27789</name>
</gene>
<reference evidence="2 3" key="2">
    <citation type="submission" date="2024-07" db="EMBL/GenBank/DDBJ databases">
        <authorList>
            <person name="Akdeniz Z."/>
        </authorList>
    </citation>
    <scope>NUCLEOTIDE SEQUENCE [LARGE SCALE GENOMIC DNA]</scope>
</reference>
<name>A0AA86U0I8_9EUKA</name>
<accession>A0AA86U0I8</accession>
<evidence type="ECO:0000313" key="3">
    <source>
        <dbReference type="Proteomes" id="UP001642409"/>
    </source>
</evidence>
<evidence type="ECO:0000313" key="2">
    <source>
        <dbReference type="EMBL" id="CAL6020768.1"/>
    </source>
</evidence>
<evidence type="ECO:0000313" key="1">
    <source>
        <dbReference type="EMBL" id="CAI9937120.1"/>
    </source>
</evidence>
<keyword evidence="3" id="KW-1185">Reference proteome</keyword>
<dbReference type="EMBL" id="CATOUU010000644">
    <property type="protein sequence ID" value="CAI9937120.1"/>
    <property type="molecule type" value="Genomic_DNA"/>
</dbReference>
<organism evidence="1">
    <name type="scientific">Hexamita inflata</name>
    <dbReference type="NCBI Taxonomy" id="28002"/>
    <lineage>
        <taxon>Eukaryota</taxon>
        <taxon>Metamonada</taxon>
        <taxon>Diplomonadida</taxon>
        <taxon>Hexamitidae</taxon>
        <taxon>Hexamitinae</taxon>
        <taxon>Hexamita</taxon>
    </lineage>
</organism>
<reference evidence="1" key="1">
    <citation type="submission" date="2023-06" db="EMBL/GenBank/DDBJ databases">
        <authorList>
            <person name="Kurt Z."/>
        </authorList>
    </citation>
    <scope>NUCLEOTIDE SEQUENCE</scope>
</reference>
<dbReference type="EMBL" id="CAXDID020000087">
    <property type="protein sequence ID" value="CAL6020768.1"/>
    <property type="molecule type" value="Genomic_DNA"/>
</dbReference>
<comment type="caution">
    <text evidence="1">The sequence shown here is derived from an EMBL/GenBank/DDBJ whole genome shotgun (WGS) entry which is preliminary data.</text>
</comment>
<dbReference type="Proteomes" id="UP001642409">
    <property type="component" value="Unassembled WGS sequence"/>
</dbReference>
<sequence>MKEQTHMLAIIAGRCVYRGGGVVSCSCIHISENPSTLYSSVCHGGWLRQVTSWPVIEPRRSLLGRRLPCFSLNGSTPVRACLWLLPERCQNLLINTSAMNTEAMAEVLVAHVEFVSIIL</sequence>
<proteinExistence type="predicted"/>